<comment type="subcellular location">
    <subcellularLocation>
        <location evidence="1">Membrane</location>
        <topology evidence="1">Multi-pass membrane protein</topology>
    </subcellularLocation>
</comment>
<evidence type="ECO:0000256" key="5">
    <source>
        <dbReference type="ARBA" id="ARBA00022989"/>
    </source>
</evidence>
<keyword evidence="4" id="KW-0276">Fatty acid metabolism</keyword>
<organism evidence="12 13">
    <name type="scientific">Verrucomicrobia subdivision 6 bacterium BACL9 MAG-120820-bin42</name>
    <dbReference type="NCBI Taxonomy" id="1655634"/>
    <lineage>
        <taxon>Bacteria</taxon>
        <taxon>Pseudomonadati</taxon>
        <taxon>Verrucomicrobiota</taxon>
        <taxon>Verrucomicrobiia</taxon>
        <taxon>Verrucomicrobiales</taxon>
        <taxon>Verrucomicrobia subdivision 6</taxon>
    </lineage>
</organism>
<evidence type="ECO:0000256" key="6">
    <source>
        <dbReference type="ARBA" id="ARBA00023002"/>
    </source>
</evidence>
<feature type="transmembrane region" description="Helical" evidence="10">
    <location>
        <begin position="185"/>
        <end position="203"/>
    </location>
</feature>
<keyword evidence="3 10" id="KW-0812">Transmembrane</keyword>
<sequence length="297" mass="33289">MSSSISHAHATTPLTKAILLALVWLPIFGIISAIVLLWNSYVTWVDVALLLTFFTLCGYGITIGYHRMLTHKSFQAHPWLKTFLLICGSMAMQGPALHWAATHVQHHANSDDDDDPHSPLKSLWHAHAGWILDNFQPDIQRYAPALLKDPIIVAINNTWWLWVFTGLLVPTGIGALAAVFFGKSILIGAFGGLVWGGFVRLFMNQHITWSVNSICHTFGRRSFETTDASRNNFLFGILAMGEGWHNNHHAFPRSARHGMHWTQPDSSAWLIWIFEKLGLVKDVVLISPTRIKARLAS</sequence>
<reference evidence="12 13" key="1">
    <citation type="submission" date="2015-10" db="EMBL/GenBank/DDBJ databases">
        <title>Metagenome-Assembled Genomes uncover a global brackish microbiome.</title>
        <authorList>
            <person name="Hugerth L.W."/>
            <person name="Larsson J."/>
            <person name="Alneberg J."/>
            <person name="Lindh M.V."/>
            <person name="Legrand C."/>
            <person name="Pinhassi J."/>
            <person name="Andersson A.F."/>
        </authorList>
    </citation>
    <scope>NUCLEOTIDE SEQUENCE [LARGE SCALE GENOMIC DNA]</scope>
    <source>
        <strain evidence="12">BACL9 MAG-120820-bin42</strain>
    </source>
</reference>
<dbReference type="CDD" id="cd03505">
    <property type="entry name" value="Delta9-FADS-like"/>
    <property type="match status" value="1"/>
</dbReference>
<comment type="similarity">
    <text evidence="2">Belongs to the fatty acid desaturase type 2 family.</text>
</comment>
<dbReference type="GO" id="GO:0016717">
    <property type="term" value="F:oxidoreductase activity, acting on paired donors, with oxidation of a pair of donors resulting in the reduction of molecular oxygen to two molecules of water"/>
    <property type="evidence" value="ECO:0007669"/>
    <property type="project" value="InterPro"/>
</dbReference>
<feature type="transmembrane region" description="Helical" evidence="10">
    <location>
        <begin position="159"/>
        <end position="179"/>
    </location>
</feature>
<keyword evidence="6" id="KW-0560">Oxidoreductase</keyword>
<dbReference type="PRINTS" id="PR00075">
    <property type="entry name" value="FACDDSATRASE"/>
</dbReference>
<feature type="domain" description="Fatty acid desaturase" evidence="11">
    <location>
        <begin position="44"/>
        <end position="263"/>
    </location>
</feature>
<feature type="non-terminal residue" evidence="12">
    <location>
        <position position="297"/>
    </location>
</feature>
<dbReference type="AlphaFoldDB" id="A0A0R2X8K6"/>
<name>A0A0R2X8K6_9BACT</name>
<keyword evidence="5 10" id="KW-1133">Transmembrane helix</keyword>
<evidence type="ECO:0000313" key="13">
    <source>
        <dbReference type="Proteomes" id="UP000051557"/>
    </source>
</evidence>
<comment type="caution">
    <text evidence="12">The sequence shown here is derived from an EMBL/GenBank/DDBJ whole genome shotgun (WGS) entry which is preliminary data.</text>
</comment>
<accession>A0A0R2X8K6</accession>
<dbReference type="Proteomes" id="UP000051557">
    <property type="component" value="Unassembled WGS sequence"/>
</dbReference>
<keyword evidence="7" id="KW-0408">Iron</keyword>
<dbReference type="GO" id="GO:0006631">
    <property type="term" value="P:fatty acid metabolic process"/>
    <property type="evidence" value="ECO:0007669"/>
    <property type="project" value="UniProtKB-KW"/>
</dbReference>
<dbReference type="InterPro" id="IPR005804">
    <property type="entry name" value="FA_desaturase_dom"/>
</dbReference>
<keyword evidence="9 10" id="KW-0472">Membrane</keyword>
<dbReference type="InterPro" id="IPR015876">
    <property type="entry name" value="Acyl-CoA_DS"/>
</dbReference>
<evidence type="ECO:0000256" key="2">
    <source>
        <dbReference type="ARBA" id="ARBA00008749"/>
    </source>
</evidence>
<evidence type="ECO:0000256" key="7">
    <source>
        <dbReference type="ARBA" id="ARBA00023004"/>
    </source>
</evidence>
<proteinExistence type="inferred from homology"/>
<evidence type="ECO:0000256" key="10">
    <source>
        <dbReference type="SAM" id="Phobius"/>
    </source>
</evidence>
<evidence type="ECO:0000259" key="11">
    <source>
        <dbReference type="Pfam" id="PF00487"/>
    </source>
</evidence>
<evidence type="ECO:0000313" key="12">
    <source>
        <dbReference type="EMBL" id="KRP32247.1"/>
    </source>
</evidence>
<protein>
    <recommendedName>
        <fullName evidence="11">Fatty acid desaturase domain-containing protein</fullName>
    </recommendedName>
</protein>
<feature type="transmembrane region" description="Helical" evidence="10">
    <location>
        <begin position="44"/>
        <end position="65"/>
    </location>
</feature>
<evidence type="ECO:0000256" key="3">
    <source>
        <dbReference type="ARBA" id="ARBA00022692"/>
    </source>
</evidence>
<keyword evidence="8" id="KW-0443">Lipid metabolism</keyword>
<dbReference type="Pfam" id="PF00487">
    <property type="entry name" value="FA_desaturase"/>
    <property type="match status" value="1"/>
</dbReference>
<evidence type="ECO:0000256" key="8">
    <source>
        <dbReference type="ARBA" id="ARBA00023098"/>
    </source>
</evidence>
<dbReference type="PANTHER" id="PTHR11351:SF3">
    <property type="entry name" value="BLL4393 PROTEIN"/>
    <property type="match status" value="1"/>
</dbReference>
<dbReference type="PANTHER" id="PTHR11351">
    <property type="entry name" value="ACYL-COA DESATURASE"/>
    <property type="match status" value="1"/>
</dbReference>
<evidence type="ECO:0000256" key="1">
    <source>
        <dbReference type="ARBA" id="ARBA00004141"/>
    </source>
</evidence>
<dbReference type="GO" id="GO:0016020">
    <property type="term" value="C:membrane"/>
    <property type="evidence" value="ECO:0007669"/>
    <property type="project" value="UniProtKB-SubCell"/>
</dbReference>
<evidence type="ECO:0000256" key="9">
    <source>
        <dbReference type="ARBA" id="ARBA00023136"/>
    </source>
</evidence>
<gene>
    <name evidence="12" type="ORF">ABS32_04430</name>
</gene>
<feature type="transmembrane region" description="Helical" evidence="10">
    <location>
        <begin position="17"/>
        <end position="38"/>
    </location>
</feature>
<dbReference type="EMBL" id="LIDM01000146">
    <property type="protein sequence ID" value="KRP32247.1"/>
    <property type="molecule type" value="Genomic_DNA"/>
</dbReference>
<evidence type="ECO:0000256" key="4">
    <source>
        <dbReference type="ARBA" id="ARBA00022832"/>
    </source>
</evidence>